<protein>
    <recommendedName>
        <fullName evidence="1">DUF7894 domain-containing protein</fullName>
    </recommendedName>
</protein>
<comment type="caution">
    <text evidence="2">The sequence shown here is derived from an EMBL/GenBank/DDBJ whole genome shotgun (WGS) entry which is preliminary data.</text>
</comment>
<gene>
    <name evidence="2" type="ORF">C2S53_011713</name>
</gene>
<dbReference type="PANTHER" id="PTHR37221:SF1">
    <property type="entry name" value="OS02G0582400 PROTEIN"/>
    <property type="match status" value="1"/>
</dbReference>
<reference evidence="2 3" key="1">
    <citation type="journal article" date="2021" name="Nat. Commun.">
        <title>Incipient diploidization of the medicinal plant Perilla within 10,000 years.</title>
        <authorList>
            <person name="Zhang Y."/>
            <person name="Shen Q."/>
            <person name="Leng L."/>
            <person name="Zhang D."/>
            <person name="Chen S."/>
            <person name="Shi Y."/>
            <person name="Ning Z."/>
            <person name="Chen S."/>
        </authorList>
    </citation>
    <scope>NUCLEOTIDE SEQUENCE [LARGE SCALE GENOMIC DNA]</scope>
    <source>
        <strain evidence="3">cv. PC099</strain>
    </source>
</reference>
<evidence type="ECO:0000259" key="1">
    <source>
        <dbReference type="Pfam" id="PF25428"/>
    </source>
</evidence>
<proteinExistence type="predicted"/>
<evidence type="ECO:0000313" key="3">
    <source>
        <dbReference type="Proteomes" id="UP001190926"/>
    </source>
</evidence>
<dbReference type="AlphaFoldDB" id="A0AAD4P2Z8"/>
<organism evidence="2 3">
    <name type="scientific">Perilla frutescens var. hirtella</name>
    <name type="common">Perilla citriodora</name>
    <name type="synonym">Perilla setoyensis</name>
    <dbReference type="NCBI Taxonomy" id="608512"/>
    <lineage>
        <taxon>Eukaryota</taxon>
        <taxon>Viridiplantae</taxon>
        <taxon>Streptophyta</taxon>
        <taxon>Embryophyta</taxon>
        <taxon>Tracheophyta</taxon>
        <taxon>Spermatophyta</taxon>
        <taxon>Magnoliopsida</taxon>
        <taxon>eudicotyledons</taxon>
        <taxon>Gunneridae</taxon>
        <taxon>Pentapetalae</taxon>
        <taxon>asterids</taxon>
        <taxon>lamiids</taxon>
        <taxon>Lamiales</taxon>
        <taxon>Lamiaceae</taxon>
        <taxon>Nepetoideae</taxon>
        <taxon>Elsholtzieae</taxon>
        <taxon>Perilla</taxon>
    </lineage>
</organism>
<evidence type="ECO:0000313" key="2">
    <source>
        <dbReference type="EMBL" id="KAH6824202.1"/>
    </source>
</evidence>
<accession>A0AAD4P2Z8</accession>
<name>A0AAD4P2Z8_PERFH</name>
<dbReference type="EMBL" id="SDAM02000476">
    <property type="protein sequence ID" value="KAH6824202.1"/>
    <property type="molecule type" value="Genomic_DNA"/>
</dbReference>
<feature type="domain" description="DUF7894" evidence="1">
    <location>
        <begin position="1"/>
        <end position="242"/>
    </location>
</feature>
<dbReference type="InterPro" id="IPR057216">
    <property type="entry name" value="DUF7894"/>
</dbReference>
<dbReference type="PANTHER" id="PTHR37221">
    <property type="entry name" value="OS02G0582400 PROTEIN"/>
    <property type="match status" value="1"/>
</dbReference>
<dbReference type="Pfam" id="PF25428">
    <property type="entry name" value="DUF7894"/>
    <property type="match status" value="1"/>
</dbReference>
<dbReference type="Proteomes" id="UP001190926">
    <property type="component" value="Unassembled WGS sequence"/>
</dbReference>
<sequence length="242" mass="26222">MKLAEKVILLLNGGDGAVAAAIAGGLHPNPNAGFQTTKESFGLSLECYGIKDRMASGEVIHFVDSNGRCEVSLLLLENYEPPILACALNEVLLKLAGDGHSPAPTVIVPFVVPESKLKREHRYSGKSEKVSLYGMKLGPTTDVSESLSSRLQKSPQFSQILHEELAVVLHLVNVMKLPTVVLIGLTDQRISSKNTKEDLEVICQIAEHLASVSSLTFSKEKMVQSPTKTSRDGQEAWRALYG</sequence>
<keyword evidence="3" id="KW-1185">Reference proteome</keyword>